<dbReference type="Proteomes" id="UP000749559">
    <property type="component" value="Unassembled WGS sequence"/>
</dbReference>
<keyword evidence="6" id="KW-0106">Calcium</keyword>
<protein>
    <submittedName>
        <fullName evidence="8">Uncharacterized protein</fullName>
    </submittedName>
</protein>
<dbReference type="GO" id="GO:0046872">
    <property type="term" value="F:metal ion binding"/>
    <property type="evidence" value="ECO:0007669"/>
    <property type="project" value="UniProtKB-KW"/>
</dbReference>
<evidence type="ECO:0000256" key="7">
    <source>
        <dbReference type="ARBA" id="ARBA00023157"/>
    </source>
</evidence>
<dbReference type="PANTHER" id="PTHR45713:SF6">
    <property type="entry name" value="F5_8 TYPE C DOMAIN-CONTAINING PROTEIN"/>
    <property type="match status" value="1"/>
</dbReference>
<dbReference type="GO" id="GO:0042806">
    <property type="term" value="F:fucose binding"/>
    <property type="evidence" value="ECO:0007669"/>
    <property type="project" value="UniProtKB-ARBA"/>
</dbReference>
<organism evidence="8 9">
    <name type="scientific">Owenia fusiformis</name>
    <name type="common">Polychaete worm</name>
    <dbReference type="NCBI Taxonomy" id="6347"/>
    <lineage>
        <taxon>Eukaryota</taxon>
        <taxon>Metazoa</taxon>
        <taxon>Spiralia</taxon>
        <taxon>Lophotrochozoa</taxon>
        <taxon>Annelida</taxon>
        <taxon>Polychaeta</taxon>
        <taxon>Sedentaria</taxon>
        <taxon>Canalipalpata</taxon>
        <taxon>Sabellida</taxon>
        <taxon>Oweniida</taxon>
        <taxon>Oweniidae</taxon>
        <taxon>Owenia</taxon>
    </lineage>
</organism>
<gene>
    <name evidence="8" type="ORF">OFUS_LOCUS18697</name>
</gene>
<evidence type="ECO:0000256" key="5">
    <source>
        <dbReference type="ARBA" id="ARBA00022734"/>
    </source>
</evidence>
<evidence type="ECO:0000256" key="6">
    <source>
        <dbReference type="ARBA" id="ARBA00022837"/>
    </source>
</evidence>
<dbReference type="InterPro" id="IPR051941">
    <property type="entry name" value="BG_Antigen-Binding_Lectin"/>
</dbReference>
<feature type="non-terminal residue" evidence="8">
    <location>
        <position position="1"/>
    </location>
</feature>
<dbReference type="OrthoDB" id="6102375at2759"/>
<dbReference type="Gene3D" id="2.60.120.260">
    <property type="entry name" value="Galactose-binding domain-like"/>
    <property type="match status" value="2"/>
</dbReference>
<keyword evidence="4" id="KW-0479">Metal-binding</keyword>
<keyword evidence="5" id="KW-0430">Lectin</keyword>
<dbReference type="PANTHER" id="PTHR45713">
    <property type="entry name" value="FTP DOMAIN-CONTAINING PROTEIN"/>
    <property type="match status" value="1"/>
</dbReference>
<proteinExistence type="inferred from homology"/>
<dbReference type="InterPro" id="IPR008979">
    <property type="entry name" value="Galactose-bd-like_sf"/>
</dbReference>
<evidence type="ECO:0000313" key="8">
    <source>
        <dbReference type="EMBL" id="CAH1793911.1"/>
    </source>
</evidence>
<evidence type="ECO:0000313" key="9">
    <source>
        <dbReference type="Proteomes" id="UP000749559"/>
    </source>
</evidence>
<comment type="caution">
    <text evidence="8">The sequence shown here is derived from an EMBL/GenBank/DDBJ whole genome shotgun (WGS) entry which is preliminary data.</text>
</comment>
<evidence type="ECO:0000256" key="1">
    <source>
        <dbReference type="ARBA" id="ARBA00002219"/>
    </source>
</evidence>
<dbReference type="SUPFAM" id="SSF49785">
    <property type="entry name" value="Galactose-binding domain-like"/>
    <property type="match status" value="2"/>
</dbReference>
<evidence type="ECO:0000256" key="4">
    <source>
        <dbReference type="ARBA" id="ARBA00022723"/>
    </source>
</evidence>
<keyword evidence="9" id="KW-1185">Reference proteome</keyword>
<dbReference type="AlphaFoldDB" id="A0A8J1Y6W4"/>
<comment type="function">
    <text evidence="1">Acts as a defensive agent. Recognizes blood group fucosylated oligosaccharides including A, B, H and Lewis B-type antigens. Does not recognize Lewis A antigen and has low affinity for monovalent haptens.</text>
</comment>
<sequence>ATDNMVKQLLILILTLSVIPDVKSAGAGKTCKSVLEKVKGIKASIENTLDDELKLFHKGLANLTKAGGEDGMQCLNSSLEEQVATMLEHALENIQLGETDLDKNCPSTGSTMDDIIKSLIREEVSKIRIPTGTNTTCGSSVYVQNQLRNILEKISKIPTTPATGGGNTGGITDDNVDDIKNLLREEMIIIEKGLNEIKGDFIPWNHHPRTHLLANVALKKPASQSSSQNWGTRPGIASLAVDGDDFPEYHRGNCSRTKAEYTPHWQVDLKQQFLIKAVEIVYRTDEFNDLMKDFTISVSKDGSRWESCLEFKGSQSYFVQTYHCKEFHSGRFVRIGFNLLTDSRGTPKKRELLMCEVFVRATTLNELEQLEKVLNCEWKEEPLVPWTVHPPAVILANVARGNPAVQSSSQNWGTRPGIANLAVDGDEFASYTRGNCSRTKVELEPWWEVDLKQRFLVKAVEIVFRDDGGVLNDFTIGVSEDASIWKTCLKFDGTQSYIRQTYHCEYFQTGRYVRIKMHPLKKASGAQIMREMILCEVLMRA</sequence>
<comment type="subunit">
    <text evidence="3">Homotrimer.</text>
</comment>
<keyword evidence="7" id="KW-1015">Disulfide bond</keyword>
<name>A0A8J1Y6W4_OWEFU</name>
<dbReference type="InterPro" id="IPR006585">
    <property type="entry name" value="FTP1"/>
</dbReference>
<dbReference type="GO" id="GO:0010185">
    <property type="term" value="P:regulation of cellular defense response"/>
    <property type="evidence" value="ECO:0007669"/>
    <property type="project" value="UniProtKB-ARBA"/>
</dbReference>
<reference evidence="8" key="1">
    <citation type="submission" date="2022-03" db="EMBL/GenBank/DDBJ databases">
        <authorList>
            <person name="Martin C."/>
        </authorList>
    </citation>
    <scope>NUCLEOTIDE SEQUENCE</scope>
</reference>
<feature type="non-terminal residue" evidence="8">
    <location>
        <position position="541"/>
    </location>
</feature>
<dbReference type="GO" id="GO:0001868">
    <property type="term" value="P:regulation of complement activation, lectin pathway"/>
    <property type="evidence" value="ECO:0007669"/>
    <property type="project" value="UniProtKB-ARBA"/>
</dbReference>
<accession>A0A8J1Y6W4</accession>
<dbReference type="EMBL" id="CAIIXF020000009">
    <property type="protein sequence ID" value="CAH1793911.1"/>
    <property type="molecule type" value="Genomic_DNA"/>
</dbReference>
<evidence type="ECO:0000256" key="2">
    <source>
        <dbReference type="ARBA" id="ARBA00010147"/>
    </source>
</evidence>
<dbReference type="Pfam" id="PF22633">
    <property type="entry name" value="F5_F8_type_C_2"/>
    <property type="match status" value="2"/>
</dbReference>
<evidence type="ECO:0000256" key="3">
    <source>
        <dbReference type="ARBA" id="ARBA00011233"/>
    </source>
</evidence>
<comment type="similarity">
    <text evidence="2">Belongs to the fucolectin family.</text>
</comment>
<dbReference type="SMART" id="SM00607">
    <property type="entry name" value="FTP"/>
    <property type="match status" value="2"/>
</dbReference>